<dbReference type="InterPro" id="IPR013087">
    <property type="entry name" value="Znf_C2H2_type"/>
</dbReference>
<reference evidence="3 4" key="1">
    <citation type="submission" date="2023-10" db="EMBL/GenBank/DDBJ databases">
        <title>Genome-Wide Identification Analysis in wild type Solanum Pinnatisectum Reveals Some Genes Defensing Phytophthora Infestans.</title>
        <authorList>
            <person name="Sun C."/>
        </authorList>
    </citation>
    <scope>NUCLEOTIDE SEQUENCE [LARGE SCALE GENOMIC DNA]</scope>
    <source>
        <strain evidence="3">LQN</strain>
        <tissue evidence="3">Leaf</tissue>
    </source>
</reference>
<keyword evidence="4" id="KW-1185">Reference proteome</keyword>
<sequence length="125" mass="14724">MVVYANLIACRVCGKIFPHALPLLYHFDQVHRREAYMLAIQQNSYPVSRTTHFKLDNKQGHSQFSSRATRHAMIEESHSRGQVYIDKELHPIYITKLLIKKIDKPFIYENIEEVEDKNVDLELKL</sequence>
<evidence type="ECO:0000313" key="3">
    <source>
        <dbReference type="EMBL" id="KAK4718177.1"/>
    </source>
</evidence>
<dbReference type="AlphaFoldDB" id="A0AAV9KXL5"/>
<comment type="caution">
    <text evidence="3">The sequence shown here is derived from an EMBL/GenBank/DDBJ whole genome shotgun (WGS) entry which is preliminary data.</text>
</comment>
<organism evidence="3 4">
    <name type="scientific">Solanum pinnatisectum</name>
    <name type="common">tansyleaf nightshade</name>
    <dbReference type="NCBI Taxonomy" id="50273"/>
    <lineage>
        <taxon>Eukaryota</taxon>
        <taxon>Viridiplantae</taxon>
        <taxon>Streptophyta</taxon>
        <taxon>Embryophyta</taxon>
        <taxon>Tracheophyta</taxon>
        <taxon>Spermatophyta</taxon>
        <taxon>Magnoliopsida</taxon>
        <taxon>eudicotyledons</taxon>
        <taxon>Gunneridae</taxon>
        <taxon>Pentapetalae</taxon>
        <taxon>asterids</taxon>
        <taxon>lamiids</taxon>
        <taxon>Solanales</taxon>
        <taxon>Solanaceae</taxon>
        <taxon>Solanoideae</taxon>
        <taxon>Solaneae</taxon>
        <taxon>Solanum</taxon>
    </lineage>
</organism>
<dbReference type="GO" id="GO:0008270">
    <property type="term" value="F:zinc ion binding"/>
    <property type="evidence" value="ECO:0007669"/>
    <property type="project" value="UniProtKB-KW"/>
</dbReference>
<proteinExistence type="predicted"/>
<accession>A0AAV9KXL5</accession>
<evidence type="ECO:0000313" key="4">
    <source>
        <dbReference type="Proteomes" id="UP001311915"/>
    </source>
</evidence>
<dbReference type="PROSITE" id="PS50157">
    <property type="entry name" value="ZINC_FINGER_C2H2_2"/>
    <property type="match status" value="1"/>
</dbReference>
<feature type="domain" description="C2H2-type" evidence="2">
    <location>
        <begin position="8"/>
        <end position="36"/>
    </location>
</feature>
<keyword evidence="1" id="KW-0862">Zinc</keyword>
<evidence type="ECO:0000256" key="1">
    <source>
        <dbReference type="PROSITE-ProRule" id="PRU00042"/>
    </source>
</evidence>
<dbReference type="PROSITE" id="PS00028">
    <property type="entry name" value="ZINC_FINGER_C2H2_1"/>
    <property type="match status" value="1"/>
</dbReference>
<dbReference type="EMBL" id="JAWPEI010000008">
    <property type="protein sequence ID" value="KAK4718177.1"/>
    <property type="molecule type" value="Genomic_DNA"/>
</dbReference>
<dbReference type="Proteomes" id="UP001311915">
    <property type="component" value="Unassembled WGS sequence"/>
</dbReference>
<keyword evidence="1" id="KW-0863">Zinc-finger</keyword>
<evidence type="ECO:0000259" key="2">
    <source>
        <dbReference type="PROSITE" id="PS50157"/>
    </source>
</evidence>
<name>A0AAV9KXL5_9SOLN</name>
<gene>
    <name evidence="3" type="ORF">R3W88_016515</name>
</gene>
<keyword evidence="1" id="KW-0479">Metal-binding</keyword>
<protein>
    <recommendedName>
        <fullName evidence="2">C2H2-type domain-containing protein</fullName>
    </recommendedName>
</protein>